<dbReference type="Pfam" id="PF13411">
    <property type="entry name" value="MerR_1"/>
    <property type="match status" value="1"/>
</dbReference>
<gene>
    <name evidence="3" type="ORF">EAH80_16845</name>
</gene>
<protein>
    <submittedName>
        <fullName evidence="3">MerR family transcriptional regulator</fullName>
    </submittedName>
</protein>
<dbReference type="EMBL" id="RCZG01000006">
    <property type="protein sequence ID" value="TPG33067.1"/>
    <property type="molecule type" value="Genomic_DNA"/>
</dbReference>
<dbReference type="PANTHER" id="PTHR30204:SF93">
    <property type="entry name" value="HTH MERR-TYPE DOMAIN-CONTAINING PROTEIN"/>
    <property type="match status" value="1"/>
</dbReference>
<dbReference type="OrthoDB" id="3830374at2"/>
<dbReference type="InterPro" id="IPR047057">
    <property type="entry name" value="MerR_fam"/>
</dbReference>
<dbReference type="PANTHER" id="PTHR30204">
    <property type="entry name" value="REDOX-CYCLING DRUG-SENSING TRANSCRIPTIONAL ACTIVATOR SOXR"/>
    <property type="match status" value="1"/>
</dbReference>
<dbReference type="GO" id="GO:0003677">
    <property type="term" value="F:DNA binding"/>
    <property type="evidence" value="ECO:0007669"/>
    <property type="project" value="UniProtKB-KW"/>
</dbReference>
<sequence length="242" mass="26612">MTEYRLDELAVLSGISVRNIRAYRERGLLDPPRREGRSAYYGDCHLSQLRTINELLRKGFTSAHIAEFLASARQGGDVGVILGLQQPVFGPSRRPAAVPVDIDADGDEAERLLRYGLAEMVDGRVTLVNPQIAEVVAATTEQAPYVETILRVADGIADLLDELAKSVADSLETSLFVRFGENKVPPPDHEDELRRLSTDYRALGRRVVVDQLEDALHRHLVAVASDDATDGMRGGQPHSEDC</sequence>
<dbReference type="PROSITE" id="PS50937">
    <property type="entry name" value="HTH_MERR_2"/>
    <property type="match status" value="1"/>
</dbReference>
<name>A0A502E6F2_9MYCO</name>
<evidence type="ECO:0000256" key="1">
    <source>
        <dbReference type="ARBA" id="ARBA00023125"/>
    </source>
</evidence>
<evidence type="ECO:0000313" key="4">
    <source>
        <dbReference type="Proteomes" id="UP000320095"/>
    </source>
</evidence>
<keyword evidence="4" id="KW-1185">Reference proteome</keyword>
<evidence type="ECO:0000259" key="2">
    <source>
        <dbReference type="PROSITE" id="PS50937"/>
    </source>
</evidence>
<reference evidence="3 4" key="1">
    <citation type="journal article" date="2019" name="Environ. Microbiol.">
        <title>Species interactions and distinct microbial communities in high Arctic permafrost affected cryosols are associated with the CH4 and CO2 gas fluxes.</title>
        <authorList>
            <person name="Altshuler I."/>
            <person name="Hamel J."/>
            <person name="Turney S."/>
            <person name="Magnuson E."/>
            <person name="Levesque R."/>
            <person name="Greer C."/>
            <person name="Whyte L.G."/>
        </authorList>
    </citation>
    <scope>NUCLEOTIDE SEQUENCE [LARGE SCALE GENOMIC DNA]</scope>
    <source>
        <strain evidence="3 4">S5.20</strain>
    </source>
</reference>
<dbReference type="InterPro" id="IPR000551">
    <property type="entry name" value="MerR-type_HTH_dom"/>
</dbReference>
<dbReference type="AlphaFoldDB" id="A0A502E6F2"/>
<organism evidence="3 4">
    <name type="scientific">Mycolicibacterium hodleri</name>
    <dbReference type="NCBI Taxonomy" id="49897"/>
    <lineage>
        <taxon>Bacteria</taxon>
        <taxon>Bacillati</taxon>
        <taxon>Actinomycetota</taxon>
        <taxon>Actinomycetes</taxon>
        <taxon>Mycobacteriales</taxon>
        <taxon>Mycobacteriaceae</taxon>
        <taxon>Mycolicibacterium</taxon>
    </lineage>
</organism>
<evidence type="ECO:0000313" key="3">
    <source>
        <dbReference type="EMBL" id="TPG33067.1"/>
    </source>
</evidence>
<dbReference type="Gene3D" id="1.10.1660.10">
    <property type="match status" value="1"/>
</dbReference>
<keyword evidence="1" id="KW-0238">DNA-binding</keyword>
<comment type="caution">
    <text evidence="3">The sequence shown here is derived from an EMBL/GenBank/DDBJ whole genome shotgun (WGS) entry which is preliminary data.</text>
</comment>
<dbReference type="RefSeq" id="WP_140693147.1">
    <property type="nucleotide sequence ID" value="NZ_RCZG01000006.1"/>
</dbReference>
<proteinExistence type="predicted"/>
<dbReference type="SUPFAM" id="SSF46955">
    <property type="entry name" value="Putative DNA-binding domain"/>
    <property type="match status" value="1"/>
</dbReference>
<accession>A0A502E6F2</accession>
<feature type="domain" description="HTH merR-type" evidence="2">
    <location>
        <begin position="3"/>
        <end position="71"/>
    </location>
</feature>
<dbReference type="SMART" id="SM00422">
    <property type="entry name" value="HTH_MERR"/>
    <property type="match status" value="1"/>
</dbReference>
<dbReference type="InterPro" id="IPR009061">
    <property type="entry name" value="DNA-bd_dom_put_sf"/>
</dbReference>
<dbReference type="Proteomes" id="UP000320095">
    <property type="component" value="Unassembled WGS sequence"/>
</dbReference>
<dbReference type="GO" id="GO:0003700">
    <property type="term" value="F:DNA-binding transcription factor activity"/>
    <property type="evidence" value="ECO:0007669"/>
    <property type="project" value="InterPro"/>
</dbReference>